<dbReference type="GO" id="GO:0005657">
    <property type="term" value="C:replication fork"/>
    <property type="evidence" value="ECO:0007669"/>
    <property type="project" value="TreeGrafter"/>
</dbReference>
<reference evidence="2" key="1">
    <citation type="submission" date="2023-08" db="EMBL/GenBank/DDBJ databases">
        <authorList>
            <person name="Audoor S."/>
            <person name="Bilcke G."/>
        </authorList>
    </citation>
    <scope>NUCLEOTIDE SEQUENCE</scope>
</reference>
<proteinExistence type="predicted"/>
<evidence type="ECO:0000313" key="3">
    <source>
        <dbReference type="Proteomes" id="UP001295423"/>
    </source>
</evidence>
<dbReference type="GO" id="GO:0090656">
    <property type="term" value="P:t-circle formation"/>
    <property type="evidence" value="ECO:0007669"/>
    <property type="project" value="TreeGrafter"/>
</dbReference>
<dbReference type="GO" id="GO:0000722">
    <property type="term" value="P:telomere maintenance via recombination"/>
    <property type="evidence" value="ECO:0007669"/>
    <property type="project" value="TreeGrafter"/>
</dbReference>
<evidence type="ECO:0008006" key="4">
    <source>
        <dbReference type="Google" id="ProtNLM"/>
    </source>
</evidence>
<evidence type="ECO:0000256" key="1">
    <source>
        <dbReference type="SAM" id="MobiDB-lite"/>
    </source>
</evidence>
<keyword evidence="3" id="KW-1185">Reference proteome</keyword>
<comment type="caution">
    <text evidence="2">The sequence shown here is derived from an EMBL/GenBank/DDBJ whole genome shotgun (WGS) entry which is preliminary data.</text>
</comment>
<dbReference type="Gene3D" id="3.40.50.300">
    <property type="entry name" value="P-loop containing nucleotide triphosphate hydrolases"/>
    <property type="match status" value="1"/>
</dbReference>
<dbReference type="SUPFAM" id="SSF52540">
    <property type="entry name" value="P-loop containing nucleoside triphosphate hydrolases"/>
    <property type="match status" value="1"/>
</dbReference>
<dbReference type="Proteomes" id="UP001295423">
    <property type="component" value="Unassembled WGS sequence"/>
</dbReference>
<dbReference type="GO" id="GO:0045003">
    <property type="term" value="P:double-strand break repair via synthesis-dependent strand annealing"/>
    <property type="evidence" value="ECO:0007669"/>
    <property type="project" value="TreeGrafter"/>
</dbReference>
<dbReference type="PANTHER" id="PTHR46487">
    <property type="entry name" value="DNA REPAIR PROTEIN XRCC3"/>
    <property type="match status" value="1"/>
</dbReference>
<evidence type="ECO:0000313" key="2">
    <source>
        <dbReference type="EMBL" id="CAJ1966833.1"/>
    </source>
</evidence>
<gene>
    <name evidence="2" type="ORF">CYCCA115_LOCUS22416</name>
</gene>
<sequence>MASYTIRGRRDRGVAPKSAWAMLRQQQQQQQQQSSSSSSSTRLPLHLANHPSFPLHLGVNALAGPAGSGKTQLCLSLVADCVLWRKQKAVFVSLGKDTTVRISQRLHSMLKHRTFKENRVTPDLNNSDMDKFIKQEYLTKIFVNWVRNQDDLFHMLCYGLPKLLKEQQDGIHDASSNSSSRISLVVLDGIATLFRQKEKGQSWVDRSAHFFQIASICQRLSHEHQVPFVFTNEATCKLSNSDSSIGGLLASSQLEPALGLSWAQCINSSYFVQKQQGYDHHQSSNNNSYNNSNNNNNNNNKDNNKRVLKCIKSPHMDTNVKAEFAIEQRGIVRIIQS</sequence>
<dbReference type="GO" id="GO:0000400">
    <property type="term" value="F:four-way junction DNA binding"/>
    <property type="evidence" value="ECO:0007669"/>
    <property type="project" value="TreeGrafter"/>
</dbReference>
<dbReference type="GO" id="GO:0033065">
    <property type="term" value="C:Rad51C-XRCC3 complex"/>
    <property type="evidence" value="ECO:0007669"/>
    <property type="project" value="TreeGrafter"/>
</dbReference>
<feature type="region of interest" description="Disordered" evidence="1">
    <location>
        <begin position="277"/>
        <end position="304"/>
    </location>
</feature>
<dbReference type="InterPro" id="IPR027417">
    <property type="entry name" value="P-loop_NTPase"/>
</dbReference>
<feature type="compositionally biased region" description="Low complexity" evidence="1">
    <location>
        <begin position="25"/>
        <end position="40"/>
    </location>
</feature>
<feature type="compositionally biased region" description="Low complexity" evidence="1">
    <location>
        <begin position="283"/>
        <end position="301"/>
    </location>
</feature>
<organism evidence="2 3">
    <name type="scientific">Cylindrotheca closterium</name>
    <dbReference type="NCBI Taxonomy" id="2856"/>
    <lineage>
        <taxon>Eukaryota</taxon>
        <taxon>Sar</taxon>
        <taxon>Stramenopiles</taxon>
        <taxon>Ochrophyta</taxon>
        <taxon>Bacillariophyta</taxon>
        <taxon>Bacillariophyceae</taxon>
        <taxon>Bacillariophycidae</taxon>
        <taxon>Bacillariales</taxon>
        <taxon>Bacillariaceae</taxon>
        <taxon>Cylindrotheca</taxon>
    </lineage>
</organism>
<dbReference type="EMBL" id="CAKOGP040002313">
    <property type="protein sequence ID" value="CAJ1966833.1"/>
    <property type="molecule type" value="Genomic_DNA"/>
</dbReference>
<accession>A0AAD2GAN1</accession>
<feature type="region of interest" description="Disordered" evidence="1">
    <location>
        <begin position="1"/>
        <end position="43"/>
    </location>
</feature>
<protein>
    <recommendedName>
        <fullName evidence="4">DNA recombination and repair protein Rad51-like C-terminal domain-containing protein</fullName>
    </recommendedName>
</protein>
<name>A0AAD2GAN1_9STRA</name>
<dbReference type="AlphaFoldDB" id="A0AAD2GAN1"/>
<dbReference type="PANTHER" id="PTHR46487:SF1">
    <property type="entry name" value="DNA REPAIR PROTEIN XRCC3"/>
    <property type="match status" value="1"/>
</dbReference>
<dbReference type="GO" id="GO:0071140">
    <property type="term" value="P:resolution of mitotic recombination intermediates"/>
    <property type="evidence" value="ECO:0007669"/>
    <property type="project" value="TreeGrafter"/>
</dbReference>